<evidence type="ECO:0000256" key="7">
    <source>
        <dbReference type="ARBA" id="ARBA00022833"/>
    </source>
</evidence>
<dbReference type="GeneID" id="78455402"/>
<dbReference type="InterPro" id="IPR041236">
    <property type="entry name" value="PriA_C"/>
</dbReference>
<evidence type="ECO:0000256" key="4">
    <source>
        <dbReference type="ARBA" id="ARBA00022741"/>
    </source>
</evidence>
<comment type="catalytic activity">
    <reaction evidence="12">
        <text>Couples ATP hydrolysis with the unwinding of duplex DNA by translocating in the 3'-5' direction.</text>
        <dbReference type="EC" id="5.6.2.4"/>
    </reaction>
</comment>
<dbReference type="GO" id="GO:1990077">
    <property type="term" value="C:primosome complex"/>
    <property type="evidence" value="ECO:0007669"/>
    <property type="project" value="UniProtKB-UniRule"/>
</dbReference>
<dbReference type="Pfam" id="PF18074">
    <property type="entry name" value="PriA_C"/>
    <property type="match status" value="1"/>
</dbReference>
<dbReference type="InterPro" id="IPR005259">
    <property type="entry name" value="PriA"/>
</dbReference>
<evidence type="ECO:0000313" key="15">
    <source>
        <dbReference type="EMBL" id="SQJ00538.1"/>
    </source>
</evidence>
<keyword evidence="5 12" id="KW-0378">Hydrolase</keyword>
<dbReference type="EMBL" id="LS483487">
    <property type="protein sequence ID" value="SQJ00538.1"/>
    <property type="molecule type" value="Genomic_DNA"/>
</dbReference>
<dbReference type="SMART" id="SM00487">
    <property type="entry name" value="DEXDc"/>
    <property type="match status" value="1"/>
</dbReference>
<keyword evidence="2 12" id="KW-0235">DNA replication</keyword>
<evidence type="ECO:0000256" key="2">
    <source>
        <dbReference type="ARBA" id="ARBA00022705"/>
    </source>
</evidence>
<evidence type="ECO:0000256" key="1">
    <source>
        <dbReference type="ARBA" id="ARBA00022515"/>
    </source>
</evidence>
<evidence type="ECO:0000256" key="5">
    <source>
        <dbReference type="ARBA" id="ARBA00022801"/>
    </source>
</evidence>
<dbReference type="InterPro" id="IPR042115">
    <property type="entry name" value="PriA_3primeBD_sf"/>
</dbReference>
<dbReference type="GO" id="GO:0006310">
    <property type="term" value="P:DNA recombination"/>
    <property type="evidence" value="ECO:0007669"/>
    <property type="project" value="InterPro"/>
</dbReference>
<evidence type="ECO:0000256" key="8">
    <source>
        <dbReference type="ARBA" id="ARBA00022840"/>
    </source>
</evidence>
<dbReference type="KEGG" id="ful:C4N20_11310"/>
<name>A0AAX2J823_9FUSO</name>
<gene>
    <name evidence="12 15" type="primary">priA</name>
    <name evidence="15" type="ORF">NCTC12112_00818</name>
</gene>
<evidence type="ECO:0000256" key="9">
    <source>
        <dbReference type="ARBA" id="ARBA00023125"/>
    </source>
</evidence>
<evidence type="ECO:0000256" key="3">
    <source>
        <dbReference type="ARBA" id="ARBA00022723"/>
    </source>
</evidence>
<keyword evidence="1 12" id="KW-0639">Primosome</keyword>
<evidence type="ECO:0000259" key="13">
    <source>
        <dbReference type="PROSITE" id="PS51192"/>
    </source>
</evidence>
<dbReference type="GO" id="GO:0005524">
    <property type="term" value="F:ATP binding"/>
    <property type="evidence" value="ECO:0007669"/>
    <property type="project" value="UniProtKB-UniRule"/>
</dbReference>
<evidence type="ECO:0000256" key="11">
    <source>
        <dbReference type="ARBA" id="ARBA00048988"/>
    </source>
</evidence>
<dbReference type="InterPro" id="IPR027417">
    <property type="entry name" value="P-loop_NTPase"/>
</dbReference>
<feature type="domain" description="Helicase C-terminal" evidence="14">
    <location>
        <begin position="515"/>
        <end position="684"/>
    </location>
</feature>
<dbReference type="NCBIfam" id="TIGR00595">
    <property type="entry name" value="priA"/>
    <property type="match status" value="1"/>
</dbReference>
<feature type="binding site" evidence="12">
    <location>
        <position position="492"/>
    </location>
    <ligand>
        <name>Zn(2+)</name>
        <dbReference type="ChEBI" id="CHEBI:29105"/>
        <label>2</label>
    </ligand>
</feature>
<evidence type="ECO:0000259" key="14">
    <source>
        <dbReference type="PROSITE" id="PS51194"/>
    </source>
</evidence>
<dbReference type="InterPro" id="IPR006935">
    <property type="entry name" value="Helicase/UvrB_N"/>
</dbReference>
<dbReference type="InterPro" id="IPR001650">
    <property type="entry name" value="Helicase_C-like"/>
</dbReference>
<dbReference type="PROSITE" id="PS51192">
    <property type="entry name" value="HELICASE_ATP_BIND_1"/>
    <property type="match status" value="1"/>
</dbReference>
<dbReference type="InterPro" id="IPR014001">
    <property type="entry name" value="Helicase_ATP-bd"/>
</dbReference>
<dbReference type="GO" id="GO:0016787">
    <property type="term" value="F:hydrolase activity"/>
    <property type="evidence" value="ECO:0007669"/>
    <property type="project" value="UniProtKB-KW"/>
</dbReference>
<keyword evidence="8 12" id="KW-0067">ATP-binding</keyword>
<dbReference type="CDD" id="cd17929">
    <property type="entry name" value="DEXHc_priA"/>
    <property type="match status" value="1"/>
</dbReference>
<dbReference type="PANTHER" id="PTHR30580">
    <property type="entry name" value="PRIMOSOMAL PROTEIN N"/>
    <property type="match status" value="1"/>
</dbReference>
<feature type="binding site" evidence="12">
    <location>
        <position position="513"/>
    </location>
    <ligand>
        <name>Zn(2+)</name>
        <dbReference type="ChEBI" id="CHEBI:29105"/>
        <label>2</label>
    </ligand>
</feature>
<evidence type="ECO:0000313" key="16">
    <source>
        <dbReference type="Proteomes" id="UP000249008"/>
    </source>
</evidence>
<feature type="binding site" evidence="12">
    <location>
        <position position="486"/>
    </location>
    <ligand>
        <name>Zn(2+)</name>
        <dbReference type="ChEBI" id="CHEBI:29105"/>
        <label>1</label>
    </ligand>
</feature>
<dbReference type="SUPFAM" id="SSF52540">
    <property type="entry name" value="P-loop containing nucleoside triphosphate hydrolases"/>
    <property type="match status" value="1"/>
</dbReference>
<dbReference type="SMART" id="SM00490">
    <property type="entry name" value="HELICc"/>
    <property type="match status" value="1"/>
</dbReference>
<evidence type="ECO:0000256" key="12">
    <source>
        <dbReference type="HAMAP-Rule" id="MF_00983"/>
    </source>
</evidence>
<comment type="cofactor">
    <cofactor evidence="12">
        <name>Zn(2+)</name>
        <dbReference type="ChEBI" id="CHEBI:29105"/>
    </cofactor>
    <text evidence="12">Binds 2 zinc ions per subunit.</text>
</comment>
<dbReference type="Gene3D" id="3.40.50.300">
    <property type="entry name" value="P-loop containing nucleotide triphosphate hydrolases"/>
    <property type="match status" value="2"/>
</dbReference>
<dbReference type="PANTHER" id="PTHR30580:SF0">
    <property type="entry name" value="PRIMOSOMAL PROTEIN N"/>
    <property type="match status" value="1"/>
</dbReference>
<evidence type="ECO:0000256" key="10">
    <source>
        <dbReference type="ARBA" id="ARBA00023235"/>
    </source>
</evidence>
<comment type="similarity">
    <text evidence="12">Belongs to the helicase family. PriA subfamily.</text>
</comment>
<comment type="catalytic activity">
    <reaction evidence="11 12">
        <text>ATP + H2O = ADP + phosphate + H(+)</text>
        <dbReference type="Rhea" id="RHEA:13065"/>
        <dbReference type="ChEBI" id="CHEBI:15377"/>
        <dbReference type="ChEBI" id="CHEBI:15378"/>
        <dbReference type="ChEBI" id="CHEBI:30616"/>
        <dbReference type="ChEBI" id="CHEBI:43474"/>
        <dbReference type="ChEBI" id="CHEBI:456216"/>
        <dbReference type="EC" id="5.6.2.4"/>
    </reaction>
</comment>
<feature type="binding site" evidence="12">
    <location>
        <position position="523"/>
    </location>
    <ligand>
        <name>Zn(2+)</name>
        <dbReference type="ChEBI" id="CHEBI:29105"/>
        <label>1</label>
    </ligand>
</feature>
<dbReference type="RefSeq" id="WP_106878586.1">
    <property type="nucleotide sequence ID" value="NZ_CP028105.1"/>
</dbReference>
<feature type="binding site" evidence="12">
    <location>
        <position position="495"/>
    </location>
    <ligand>
        <name>Zn(2+)</name>
        <dbReference type="ChEBI" id="CHEBI:29105"/>
        <label>2</label>
    </ligand>
</feature>
<feature type="binding site" evidence="12">
    <location>
        <position position="526"/>
    </location>
    <ligand>
        <name>Zn(2+)</name>
        <dbReference type="ChEBI" id="CHEBI:29105"/>
        <label>1</label>
    </ligand>
</feature>
<reference evidence="15 16" key="1">
    <citation type="submission" date="2018-06" db="EMBL/GenBank/DDBJ databases">
        <authorList>
            <consortium name="Pathogen Informatics"/>
            <person name="Doyle S."/>
        </authorList>
    </citation>
    <scope>NUCLEOTIDE SEQUENCE [LARGE SCALE GENOMIC DNA]</scope>
    <source>
        <strain evidence="15 16">NCTC12112</strain>
    </source>
</reference>
<feature type="binding site" evidence="12">
    <location>
        <position position="483"/>
    </location>
    <ligand>
        <name>Zn(2+)</name>
        <dbReference type="ChEBI" id="CHEBI:29105"/>
        <label>1</label>
    </ligand>
</feature>
<dbReference type="Pfam" id="PF04851">
    <property type="entry name" value="ResIII"/>
    <property type="match status" value="1"/>
</dbReference>
<dbReference type="GO" id="GO:0043138">
    <property type="term" value="F:3'-5' DNA helicase activity"/>
    <property type="evidence" value="ECO:0007669"/>
    <property type="project" value="UniProtKB-EC"/>
</dbReference>
<dbReference type="Proteomes" id="UP000249008">
    <property type="component" value="Chromosome 1"/>
</dbReference>
<feature type="binding site" evidence="12">
    <location>
        <position position="510"/>
    </location>
    <ligand>
        <name>Zn(2+)</name>
        <dbReference type="ChEBI" id="CHEBI:29105"/>
        <label>2</label>
    </ligand>
</feature>
<feature type="domain" description="Helicase ATP-binding" evidence="13">
    <location>
        <begin position="259"/>
        <end position="425"/>
    </location>
</feature>
<keyword evidence="4 12" id="KW-0547">Nucleotide-binding</keyword>
<keyword evidence="9 12" id="KW-0238">DNA-binding</keyword>
<dbReference type="InterPro" id="IPR041222">
    <property type="entry name" value="PriA_3primeBD"/>
</dbReference>
<dbReference type="GO" id="GO:0008270">
    <property type="term" value="F:zinc ion binding"/>
    <property type="evidence" value="ECO:0007669"/>
    <property type="project" value="UniProtKB-UniRule"/>
</dbReference>
<dbReference type="EC" id="5.6.2.4" evidence="12"/>
<evidence type="ECO:0000256" key="6">
    <source>
        <dbReference type="ARBA" id="ARBA00022806"/>
    </source>
</evidence>
<accession>A0AAX2J823</accession>
<dbReference type="GO" id="GO:0006270">
    <property type="term" value="P:DNA replication initiation"/>
    <property type="evidence" value="ECO:0007669"/>
    <property type="project" value="TreeGrafter"/>
</dbReference>
<dbReference type="GO" id="GO:0006269">
    <property type="term" value="P:DNA replication, synthesis of primer"/>
    <property type="evidence" value="ECO:0007669"/>
    <property type="project" value="UniProtKB-KW"/>
</dbReference>
<dbReference type="GO" id="GO:0003677">
    <property type="term" value="F:DNA binding"/>
    <property type="evidence" value="ECO:0007669"/>
    <property type="project" value="UniProtKB-UniRule"/>
</dbReference>
<keyword evidence="7 12" id="KW-0862">Zinc</keyword>
<protein>
    <recommendedName>
        <fullName evidence="12">Replication restart protein PriA</fullName>
    </recommendedName>
    <alternativeName>
        <fullName evidence="12">ATP-dependent DNA helicase PriA</fullName>
        <ecNumber evidence="12">5.6.2.4</ecNumber>
    </alternativeName>
    <alternativeName>
        <fullName evidence="12">DNA 3'-5' helicase PriA</fullName>
    </alternativeName>
</protein>
<dbReference type="FunFam" id="3.40.50.300:FF:000489">
    <property type="entry name" value="Primosome assembly protein PriA"/>
    <property type="match status" value="1"/>
</dbReference>
<dbReference type="PROSITE" id="PS51194">
    <property type="entry name" value="HELICASE_CTER"/>
    <property type="match status" value="1"/>
</dbReference>
<dbReference type="Gene3D" id="3.40.1440.60">
    <property type="entry name" value="PriA, 3(prime) DNA-binding domain"/>
    <property type="match status" value="1"/>
</dbReference>
<dbReference type="GO" id="GO:0006302">
    <property type="term" value="P:double-strand break repair"/>
    <property type="evidence" value="ECO:0007669"/>
    <property type="project" value="InterPro"/>
</dbReference>
<dbReference type="AlphaFoldDB" id="A0AAX2J823"/>
<proteinExistence type="inferred from homology"/>
<dbReference type="Pfam" id="PF00271">
    <property type="entry name" value="Helicase_C"/>
    <property type="match status" value="1"/>
</dbReference>
<comment type="subunit">
    <text evidence="12">Component of the replication restart primosome.</text>
</comment>
<dbReference type="HAMAP" id="MF_00983">
    <property type="entry name" value="PriA"/>
    <property type="match status" value="1"/>
</dbReference>
<dbReference type="CDD" id="cd18804">
    <property type="entry name" value="SF2_C_priA"/>
    <property type="match status" value="1"/>
</dbReference>
<comment type="function">
    <text evidence="12">Initiates the restart of stalled replication forks, which reloads the replicative helicase on sites other than the origin of replication. Recognizes and binds to abandoned replication forks and remodels them to uncover a helicase loading site. Promotes assembly of the primosome at these replication forks.</text>
</comment>
<keyword evidence="10 12" id="KW-0413">Isomerase</keyword>
<keyword evidence="3 12" id="KW-0479">Metal-binding</keyword>
<dbReference type="Pfam" id="PF17764">
    <property type="entry name" value="PriA_3primeBD"/>
    <property type="match status" value="1"/>
</dbReference>
<keyword evidence="6 12" id="KW-0347">Helicase</keyword>
<sequence length="773" mass="90123">MRYYKIYVDNTQSLYTYSDEREEYEIGDRVVVSFRNRDKSGLIIAEDKAENITFKVLPIKFRLENEIKLSENFIKLLRWIKTYYMSSYEQVINAAVPSDLKVKYDSIYVLSDIRNIFQEGAEDIYSEEFVKFFKERITVTKATLNKKFTKEVINEMIGNTVLFNEKGSVKLNYDFDFSTLEKKFEDVIIYFRGKEEVQKKNLEDKFSKELINKLVKEKLLFLKKNIKEDESQRELQEISDEVSEKNIVLNDEQERAKNIIKDGDNKYYLLKGITGSGKTEVYIELIKEAFKKGKGSIFLVPEISLTPQMINRFKNEFRENIAILHSKLTNKERADEWYNIYSGNKKIVLGVRSAIFAPVENLEYIILDEEHENTYKQDSNPRYNAKYVAIKRAELEGAKLILGSATPSIESSYYAEKGIYTLVTMDSRYNNSVLPEIEIIDMKKEEDLYFSKKLLEEMKTTLLKGEQIILLLNRKGYSTYIQCKDCGHVEECSHCSIKSSYYASQGILKCNYCGQARKYTGHCSKCGSTNLIHSGKGVERVEEEVKKYFDVRVIRVDSESSKNKDFYEKMYFDFLGGKYDIMIGTQMISKGLHFPNVTLVGVINADTILNFPDFRAGEKTFQLVTQVSGRAGRGDKKGKVVVQTYQPENYTFKMIEKTDYNGFYSEEVSNRELLEYPPFSKTINIGISSKKEKELEIFVKEFFKGIEDEEVEMYGPMKSLVYRVKDRFRYNIFIKGSKKNISLFKRKLNKKLADYKKSDDFRIVVDVDPINLI</sequence>
<organism evidence="15 16">
    <name type="scientific">Fusobacterium ulcerans</name>
    <dbReference type="NCBI Taxonomy" id="861"/>
    <lineage>
        <taxon>Bacteria</taxon>
        <taxon>Fusobacteriati</taxon>
        <taxon>Fusobacteriota</taxon>
        <taxon>Fusobacteriia</taxon>
        <taxon>Fusobacteriales</taxon>
        <taxon>Fusobacteriaceae</taxon>
        <taxon>Fusobacterium</taxon>
    </lineage>
</organism>